<sequence>MTDIDHPESFHGLPVHTLPGPDRAPGTPLPEAGSVAWRLESAWQGDLTFGPLWQHFVDTVDTTRVRALLIGPWWQEEYESFAPVVDLLVGHADRFPSLRALFLADVVSEECEVSWLEMCDVTPVVEAFGQLEELTVRGCGEQISDRPSLGLRPVRHKSLKSLRFESGGLPSELVRAIGASELPALERLDLWLGVTEYGGDTGVEDLAPLLSGAAFPALRHLGLRNSEIQDEIAAAVASAPVVAQLETLSLSMGTLGDEGAEALLSGQPLTHLTSLDLHHHYMSDPLVDRLRDLLGPDRVNVEIDEVEYWDPEEDIDRYVAVGE</sequence>
<feature type="region of interest" description="Disordered" evidence="1">
    <location>
        <begin position="1"/>
        <end position="31"/>
    </location>
</feature>
<evidence type="ECO:0000313" key="2">
    <source>
        <dbReference type="EMBL" id="SFY42598.1"/>
    </source>
</evidence>
<protein>
    <submittedName>
        <fullName evidence="2">Leucine Rich repeat</fullName>
    </submittedName>
</protein>
<dbReference type="InterPro" id="IPR001611">
    <property type="entry name" value="Leu-rich_rpt"/>
</dbReference>
<gene>
    <name evidence="2" type="ORF">SAMN02787144_103115</name>
</gene>
<dbReference type="NCBIfam" id="NF038076">
    <property type="entry name" value="fam_STM4015"/>
    <property type="match status" value="1"/>
</dbReference>
<dbReference type="OrthoDB" id="9781345at2"/>
<dbReference type="InterPro" id="IPR032675">
    <property type="entry name" value="LRR_dom_sf"/>
</dbReference>
<dbReference type="Gene3D" id="3.80.10.10">
    <property type="entry name" value="Ribonuclease Inhibitor"/>
    <property type="match status" value="1"/>
</dbReference>
<dbReference type="STRING" id="1893.SAMN02787144_103115"/>
<dbReference type="InterPro" id="IPR047722">
    <property type="entry name" value="STM4015-like"/>
</dbReference>
<dbReference type="Pfam" id="PF13516">
    <property type="entry name" value="LRR_6"/>
    <property type="match status" value="1"/>
</dbReference>
<evidence type="ECO:0000256" key="1">
    <source>
        <dbReference type="SAM" id="MobiDB-lite"/>
    </source>
</evidence>
<name>A0A1K2F5C1_STRAR</name>
<accession>A0A1K2F5C1</accession>
<dbReference type="AlphaFoldDB" id="A0A1K2F5C1"/>
<dbReference type="RefSeq" id="WP_072488884.1">
    <property type="nucleotide sequence ID" value="NZ_CP108276.1"/>
</dbReference>
<dbReference type="Proteomes" id="UP000181909">
    <property type="component" value="Unassembled WGS sequence"/>
</dbReference>
<dbReference type="SUPFAM" id="SSF52047">
    <property type="entry name" value="RNI-like"/>
    <property type="match status" value="1"/>
</dbReference>
<evidence type="ECO:0000313" key="3">
    <source>
        <dbReference type="Proteomes" id="UP000181909"/>
    </source>
</evidence>
<reference evidence="2 3" key="1">
    <citation type="submission" date="2016-11" db="EMBL/GenBank/DDBJ databases">
        <authorList>
            <person name="Jaros S."/>
            <person name="Januszkiewicz K."/>
            <person name="Wedrychowicz H."/>
        </authorList>
    </citation>
    <scope>NUCLEOTIDE SEQUENCE [LARGE SCALE GENOMIC DNA]</scope>
    <source>
        <strain evidence="2 3">OK807</strain>
    </source>
</reference>
<dbReference type="EMBL" id="FPJO01000031">
    <property type="protein sequence ID" value="SFY42598.1"/>
    <property type="molecule type" value="Genomic_DNA"/>
</dbReference>
<proteinExistence type="predicted"/>
<organism evidence="2 3">
    <name type="scientific">Streptomyces atratus</name>
    <dbReference type="NCBI Taxonomy" id="1893"/>
    <lineage>
        <taxon>Bacteria</taxon>
        <taxon>Bacillati</taxon>
        <taxon>Actinomycetota</taxon>
        <taxon>Actinomycetes</taxon>
        <taxon>Kitasatosporales</taxon>
        <taxon>Streptomycetaceae</taxon>
        <taxon>Streptomyces</taxon>
    </lineage>
</organism>